<keyword evidence="3" id="KW-1185">Reference proteome</keyword>
<gene>
    <name evidence="2" type="ORF">SAMN02745176_00602</name>
</gene>
<protein>
    <recommendedName>
        <fullName evidence="4">Mpv17 / PMP22 family protein</fullName>
    </recommendedName>
</protein>
<feature type="transmembrane region" description="Helical" evidence="1">
    <location>
        <begin position="9"/>
        <end position="27"/>
    </location>
</feature>
<evidence type="ECO:0000313" key="2">
    <source>
        <dbReference type="EMBL" id="SHI53825.1"/>
    </source>
</evidence>
<keyword evidence="1" id="KW-0472">Membrane</keyword>
<reference evidence="2 3" key="1">
    <citation type="submission" date="2016-11" db="EMBL/GenBank/DDBJ databases">
        <authorList>
            <person name="Jaros S."/>
            <person name="Januszkiewicz K."/>
            <person name="Wedrychowicz H."/>
        </authorList>
    </citation>
    <scope>NUCLEOTIDE SEQUENCE [LARGE SCALE GENOMIC DNA]</scope>
    <source>
        <strain evidence="2 3">DSM 19022</strain>
    </source>
</reference>
<dbReference type="EMBL" id="FQZS01000004">
    <property type="protein sequence ID" value="SHI53825.1"/>
    <property type="molecule type" value="Genomic_DNA"/>
</dbReference>
<dbReference type="OrthoDB" id="1115879at2"/>
<feature type="transmembrane region" description="Helical" evidence="1">
    <location>
        <begin position="39"/>
        <end position="60"/>
    </location>
</feature>
<accession>A0A1M6BYF0</accession>
<sequence length="229" mass="25531">MQKLKKSDFIWLSALLLWIIILVMPVSREIFMSFTSLHPYIGGFIKFSILASMGDLLGTRLQKGDYIIPKGFIYRAVIWGVIGMMISLVFTVFMEGVGAAQRAGLLPFEGMALAQAFFGSTIMNLTFGPMMMAFHKFTDLYIDALYEKSGKITLGSLVDKVDWHSLVEFSWAKTCIFFWIPAHTVVFMLPSAYRVLVSAFLSIALGLLLSIAKKKGSNVSSPKQSSIQK</sequence>
<keyword evidence="1" id="KW-0812">Transmembrane</keyword>
<keyword evidence="1" id="KW-1133">Transmembrane helix</keyword>
<feature type="transmembrane region" description="Helical" evidence="1">
    <location>
        <begin position="105"/>
        <end position="127"/>
    </location>
</feature>
<dbReference type="AlphaFoldDB" id="A0A1M6BYF0"/>
<proteinExistence type="predicted"/>
<evidence type="ECO:0008006" key="4">
    <source>
        <dbReference type="Google" id="ProtNLM"/>
    </source>
</evidence>
<dbReference type="Proteomes" id="UP000184442">
    <property type="component" value="Unassembled WGS sequence"/>
</dbReference>
<feature type="transmembrane region" description="Helical" evidence="1">
    <location>
        <begin position="72"/>
        <end position="93"/>
    </location>
</feature>
<feature type="transmembrane region" description="Helical" evidence="1">
    <location>
        <begin position="195"/>
        <end position="212"/>
    </location>
</feature>
<organism evidence="2 3">
    <name type="scientific">Lutispora thermophila DSM 19022</name>
    <dbReference type="NCBI Taxonomy" id="1122184"/>
    <lineage>
        <taxon>Bacteria</taxon>
        <taxon>Bacillati</taxon>
        <taxon>Bacillota</taxon>
        <taxon>Clostridia</taxon>
        <taxon>Lutisporales</taxon>
        <taxon>Lutisporaceae</taxon>
        <taxon>Lutispora</taxon>
    </lineage>
</organism>
<dbReference type="STRING" id="1122184.SAMN02745176_00602"/>
<evidence type="ECO:0000313" key="3">
    <source>
        <dbReference type="Proteomes" id="UP000184442"/>
    </source>
</evidence>
<dbReference type="RefSeq" id="WP_073024369.1">
    <property type="nucleotide sequence ID" value="NZ_FQZS01000004.1"/>
</dbReference>
<evidence type="ECO:0000256" key="1">
    <source>
        <dbReference type="SAM" id="Phobius"/>
    </source>
</evidence>
<name>A0A1M6BYF0_9FIRM</name>